<dbReference type="InterPro" id="IPR002347">
    <property type="entry name" value="SDR_fam"/>
</dbReference>
<evidence type="ECO:0000256" key="1">
    <source>
        <dbReference type="ARBA" id="ARBA00006484"/>
    </source>
</evidence>
<evidence type="ECO:0000256" key="2">
    <source>
        <dbReference type="ARBA" id="ARBA00023002"/>
    </source>
</evidence>
<dbReference type="RefSeq" id="XP_064851811.1">
    <property type="nucleotide sequence ID" value="XM_064995739.1"/>
</dbReference>
<keyword evidence="5" id="KW-1185">Reference proteome</keyword>
<dbReference type="Gene3D" id="3.40.50.720">
    <property type="entry name" value="NAD(P)-binding Rossmann-like Domain"/>
    <property type="match status" value="1"/>
</dbReference>
<dbReference type="CDD" id="cd05374">
    <property type="entry name" value="17beta-HSD-like_SDR_c"/>
    <property type="match status" value="1"/>
</dbReference>
<reference evidence="4 5" key="1">
    <citation type="journal article" date="2023" name="Elife">
        <title>Identification of key yeast species and microbe-microbe interactions impacting larval growth of Drosophila in the wild.</title>
        <authorList>
            <person name="Mure A."/>
            <person name="Sugiura Y."/>
            <person name="Maeda R."/>
            <person name="Honda K."/>
            <person name="Sakurai N."/>
            <person name="Takahashi Y."/>
            <person name="Watada M."/>
            <person name="Katoh T."/>
            <person name="Gotoh A."/>
            <person name="Gotoh Y."/>
            <person name="Taniguchi I."/>
            <person name="Nakamura K."/>
            <person name="Hayashi T."/>
            <person name="Katayama T."/>
            <person name="Uemura T."/>
            <person name="Hattori Y."/>
        </authorList>
    </citation>
    <scope>NUCLEOTIDE SEQUENCE [LARGE SCALE GENOMIC DNA]</scope>
    <source>
        <strain evidence="4 5">SC-9</strain>
    </source>
</reference>
<dbReference type="PANTHER" id="PTHR43976:SF16">
    <property type="entry name" value="SHORT-CHAIN DEHYDROGENASE_REDUCTASE FAMILY PROTEIN"/>
    <property type="match status" value="1"/>
</dbReference>
<dbReference type="Pfam" id="PF00106">
    <property type="entry name" value="adh_short"/>
    <property type="match status" value="1"/>
</dbReference>
<accession>A0AAV5QJE9</accession>
<dbReference type="AlphaFoldDB" id="A0AAV5QJE9"/>
<evidence type="ECO:0000313" key="5">
    <source>
        <dbReference type="Proteomes" id="UP001360560"/>
    </source>
</evidence>
<dbReference type="InterPro" id="IPR051911">
    <property type="entry name" value="SDR_oxidoreductase"/>
</dbReference>
<comment type="similarity">
    <text evidence="1 3">Belongs to the short-chain dehydrogenases/reductases (SDR) family.</text>
</comment>
<dbReference type="GeneID" id="90072790"/>
<dbReference type="SUPFAM" id="SSF51735">
    <property type="entry name" value="NAD(P)-binding Rossmann-fold domains"/>
    <property type="match status" value="1"/>
</dbReference>
<comment type="caution">
    <text evidence="4">The sequence shown here is derived from an EMBL/GenBank/DDBJ whole genome shotgun (WGS) entry which is preliminary data.</text>
</comment>
<evidence type="ECO:0000256" key="3">
    <source>
        <dbReference type="RuleBase" id="RU000363"/>
    </source>
</evidence>
<evidence type="ECO:0000313" key="4">
    <source>
        <dbReference type="EMBL" id="GMM34811.1"/>
    </source>
</evidence>
<sequence>MARVWFITGSSRGLGFAITEAALKAGDKVIATARNASVLVCFQKEFGDNIYPISLDVTNKDQVSKAVAEGHKKFGRLDVVVNNAGYANTVGVEDIEIEDFENQVNTNFLGVVYVTKAVLPILREQASGYIFQVSSLGDRLGAPGLSAYQSVKWAVSGFSTVLSQEIAPFGIKLTVLEPGGIKTDWAGSSMKVPPVSEPYKQTVGAFAEFLKSSDGGPSRPEKIAEIIFKLLNEKESPLRLLIGSDAASYGAQVAKELAERDAKWNYLTLQSS</sequence>
<dbReference type="Proteomes" id="UP001360560">
    <property type="component" value="Unassembled WGS sequence"/>
</dbReference>
<organism evidence="4 5">
    <name type="scientific">Saccharomycopsis crataegensis</name>
    <dbReference type="NCBI Taxonomy" id="43959"/>
    <lineage>
        <taxon>Eukaryota</taxon>
        <taxon>Fungi</taxon>
        <taxon>Dikarya</taxon>
        <taxon>Ascomycota</taxon>
        <taxon>Saccharomycotina</taxon>
        <taxon>Saccharomycetes</taxon>
        <taxon>Saccharomycopsidaceae</taxon>
        <taxon>Saccharomycopsis</taxon>
    </lineage>
</organism>
<dbReference type="PRINTS" id="PR00081">
    <property type="entry name" value="GDHRDH"/>
</dbReference>
<dbReference type="EMBL" id="BTFZ01000003">
    <property type="protein sequence ID" value="GMM34811.1"/>
    <property type="molecule type" value="Genomic_DNA"/>
</dbReference>
<dbReference type="GO" id="GO:0016491">
    <property type="term" value="F:oxidoreductase activity"/>
    <property type="evidence" value="ECO:0007669"/>
    <property type="project" value="UniProtKB-KW"/>
</dbReference>
<dbReference type="InterPro" id="IPR036291">
    <property type="entry name" value="NAD(P)-bd_dom_sf"/>
</dbReference>
<dbReference type="PRINTS" id="PR00080">
    <property type="entry name" value="SDRFAMILY"/>
</dbReference>
<protein>
    <submittedName>
        <fullName evidence="4">Uncharacterized protein</fullName>
    </submittedName>
</protein>
<gene>
    <name evidence="4" type="ORF">DASC09_021360</name>
</gene>
<name>A0AAV5QJE9_9ASCO</name>
<keyword evidence="2" id="KW-0560">Oxidoreductase</keyword>
<dbReference type="PANTHER" id="PTHR43976">
    <property type="entry name" value="SHORT CHAIN DEHYDROGENASE"/>
    <property type="match status" value="1"/>
</dbReference>
<proteinExistence type="inferred from homology"/>